<sequence length="164" mass="19479">MLINNLNNSHLTEEEKTEIRNALIVLENAIRKITVNLTAEERKIYGRVNEKNKLLINKVWDFRRYEENLSNPDIDWEEFQKDYDRRVFLEGIIDRIMSMYITCKNAKTLHDYDSYKNALKDYSYTRYKASSNTSGFEVKRAELKQFFVKKNMGNKAINNSDSES</sequence>
<gene>
    <name evidence="1" type="ORF">SAMN05421789_103105</name>
</gene>
<proteinExistence type="predicted"/>
<dbReference type="Proteomes" id="UP000185839">
    <property type="component" value="Unassembled WGS sequence"/>
</dbReference>
<dbReference type="EMBL" id="FTOI01000003">
    <property type="protein sequence ID" value="SIS58634.1"/>
    <property type="molecule type" value="Genomic_DNA"/>
</dbReference>
<evidence type="ECO:0000313" key="2">
    <source>
        <dbReference type="Proteomes" id="UP000185839"/>
    </source>
</evidence>
<accession>A0A1N7KB32</accession>
<protein>
    <submittedName>
        <fullName evidence="1">Uncharacterized protein</fullName>
    </submittedName>
</protein>
<reference evidence="2" key="1">
    <citation type="submission" date="2017-01" db="EMBL/GenBank/DDBJ databases">
        <authorList>
            <person name="Varghese N."/>
            <person name="Submissions S."/>
        </authorList>
    </citation>
    <scope>NUCLEOTIDE SEQUENCE [LARGE SCALE GENOMIC DNA]</scope>
    <source>
        <strain evidence="2">DSM 23145</strain>
    </source>
</reference>
<dbReference type="STRING" id="713588.SAMN05421789_103105"/>
<keyword evidence="2" id="KW-1185">Reference proteome</keyword>
<name>A0A1N7KB32_9FLAO</name>
<dbReference type="RefSeq" id="WP_076385670.1">
    <property type="nucleotide sequence ID" value="NZ_FTOI01000003.1"/>
</dbReference>
<evidence type="ECO:0000313" key="1">
    <source>
        <dbReference type="EMBL" id="SIS58634.1"/>
    </source>
</evidence>
<dbReference type="OrthoDB" id="5952844at2"/>
<dbReference type="AlphaFoldDB" id="A0A1N7KB32"/>
<organism evidence="1 2">
    <name type="scientific">Kaistella chaponensis</name>
    <dbReference type="NCBI Taxonomy" id="713588"/>
    <lineage>
        <taxon>Bacteria</taxon>
        <taxon>Pseudomonadati</taxon>
        <taxon>Bacteroidota</taxon>
        <taxon>Flavobacteriia</taxon>
        <taxon>Flavobacteriales</taxon>
        <taxon>Weeksellaceae</taxon>
        <taxon>Chryseobacterium group</taxon>
        <taxon>Kaistella</taxon>
    </lineage>
</organism>